<dbReference type="GeneID" id="97996084"/>
<protein>
    <recommendedName>
        <fullName evidence="1">Cyclophilin-like domain-containing protein</fullName>
    </recommendedName>
</protein>
<reference evidence="2 3" key="1">
    <citation type="submission" date="2018-07" db="EMBL/GenBank/DDBJ databases">
        <title>GABA Modulating Bacteria of the Human Gut Microbiota.</title>
        <authorList>
            <person name="Strandwitz P."/>
            <person name="Kim K.H."/>
            <person name="Terekhova D."/>
            <person name="Liu J.K."/>
            <person name="Sharma A."/>
            <person name="Levering J."/>
            <person name="Mcdonald D."/>
            <person name="Dietrich D."/>
            <person name="Ramadhar T.R."/>
            <person name="Lekbua A."/>
            <person name="Mroue N."/>
            <person name="Liston C."/>
            <person name="Stewart E.J."/>
            <person name="Dubin M.J."/>
            <person name="Zengler K."/>
            <person name="Knight R."/>
            <person name="Gilbert J.A."/>
            <person name="Clardy J."/>
            <person name="Lewis K."/>
        </authorList>
    </citation>
    <scope>NUCLEOTIDE SEQUENCE [LARGE SCALE GENOMIC DNA]</scope>
    <source>
        <strain evidence="2 3">KLE1738</strain>
    </source>
</reference>
<dbReference type="InterPro" id="IPR029000">
    <property type="entry name" value="Cyclophilin-like_dom_sf"/>
</dbReference>
<dbReference type="SUPFAM" id="SSF50891">
    <property type="entry name" value="Cyclophilin-like"/>
    <property type="match status" value="1"/>
</dbReference>
<proteinExistence type="predicted"/>
<dbReference type="AlphaFoldDB" id="A0A3E2B1S1"/>
<dbReference type="Pfam" id="PF18050">
    <property type="entry name" value="Cyclophil_like2"/>
    <property type="match status" value="1"/>
</dbReference>
<evidence type="ECO:0000313" key="2">
    <source>
        <dbReference type="EMBL" id="RFT05924.1"/>
    </source>
</evidence>
<accession>A0A3E2B1S1</accession>
<comment type="caution">
    <text evidence="2">The sequence shown here is derived from an EMBL/GenBank/DDBJ whole genome shotgun (WGS) entry which is preliminary data.</text>
</comment>
<sequence>MPTLCLAVHGAEYPVTLRDSPSTRALVRQLPMTLTLAELNGNEKYARLPEALPTDAIQPGALQTGDLMLYGANCLVLFYQSFPSSYSYTPLGQIEHPDGLASVLGAGSVTVTLSILP</sequence>
<name>A0A3E2B1S1_9FIRM</name>
<dbReference type="RefSeq" id="WP_117142629.1">
    <property type="nucleotide sequence ID" value="NZ_CAKXKJ010000005.1"/>
</dbReference>
<gene>
    <name evidence="2" type="ORF">DV520_10090</name>
</gene>
<keyword evidence="3" id="KW-1185">Reference proteome</keyword>
<evidence type="ECO:0000313" key="3">
    <source>
        <dbReference type="Proteomes" id="UP000260649"/>
    </source>
</evidence>
<dbReference type="InterPro" id="IPR041183">
    <property type="entry name" value="Cyclophilin-like"/>
</dbReference>
<dbReference type="EMBL" id="QQRQ01000022">
    <property type="protein sequence ID" value="RFT05924.1"/>
    <property type="molecule type" value="Genomic_DNA"/>
</dbReference>
<feature type="domain" description="Cyclophilin-like" evidence="1">
    <location>
        <begin position="7"/>
        <end position="113"/>
    </location>
</feature>
<dbReference type="Proteomes" id="UP000260649">
    <property type="component" value="Unassembled WGS sequence"/>
</dbReference>
<evidence type="ECO:0000259" key="1">
    <source>
        <dbReference type="Pfam" id="PF18050"/>
    </source>
</evidence>
<dbReference type="OrthoDB" id="9801466at2"/>
<organism evidence="2 3">
    <name type="scientific">Evtepia gabavorous</name>
    <dbReference type="NCBI Taxonomy" id="2211183"/>
    <lineage>
        <taxon>Bacteria</taxon>
        <taxon>Bacillati</taxon>
        <taxon>Bacillota</taxon>
        <taxon>Clostridia</taxon>
        <taxon>Eubacteriales</taxon>
        <taxon>Evtepia</taxon>
    </lineage>
</organism>
<dbReference type="Gene3D" id="2.40.100.20">
    <property type="match status" value="1"/>
</dbReference>